<dbReference type="Proteomes" id="UP001433268">
    <property type="component" value="Unassembled WGS sequence"/>
</dbReference>
<comment type="caution">
    <text evidence="1">The sequence shown here is derived from an EMBL/GenBank/DDBJ whole genome shotgun (WGS) entry which is preliminary data.</text>
</comment>
<proteinExistence type="predicted"/>
<dbReference type="RefSeq" id="XP_066670276.1">
    <property type="nucleotide sequence ID" value="XM_066811353.1"/>
</dbReference>
<evidence type="ECO:0008006" key="3">
    <source>
        <dbReference type="Google" id="ProtNLM"/>
    </source>
</evidence>
<gene>
    <name evidence="1" type="ORF">PG997_007038</name>
</gene>
<sequence>MSPLEDLPAELRSLLLWNIPDLSSLRSLVHASPVFHAQYRADRDGILRACMGRDMDGFFIDAWATTRTRVSVMGSPRTFQQVTQFFSSYYSAAPINVDSMSSGCLCWLSAFHINVARPFAKLYTNWALANLKIAALSSPKKQQDAGTAAAEIDNGKTSSLSRSEEVRVLKAIYQYQTHHNLFGRNEARYDQTYVKHDLAVRFYNKFEPWEVEAIGCINVFLQDAYEVVFDEVKGELITLRQHFAIMAPTSFGPCDPDGPSPFAFMSTSSPFFIMTLLLRQRACMAFQIKEKRY</sequence>
<organism evidence="1 2">
    <name type="scientific">Apiospora hydei</name>
    <dbReference type="NCBI Taxonomy" id="1337664"/>
    <lineage>
        <taxon>Eukaryota</taxon>
        <taxon>Fungi</taxon>
        <taxon>Dikarya</taxon>
        <taxon>Ascomycota</taxon>
        <taxon>Pezizomycotina</taxon>
        <taxon>Sordariomycetes</taxon>
        <taxon>Xylariomycetidae</taxon>
        <taxon>Amphisphaeriales</taxon>
        <taxon>Apiosporaceae</taxon>
        <taxon>Apiospora</taxon>
    </lineage>
</organism>
<evidence type="ECO:0000313" key="2">
    <source>
        <dbReference type="Proteomes" id="UP001433268"/>
    </source>
</evidence>
<reference evidence="1 2" key="1">
    <citation type="submission" date="2023-01" db="EMBL/GenBank/DDBJ databases">
        <title>Analysis of 21 Apiospora genomes using comparative genomics revels a genus with tremendous synthesis potential of carbohydrate active enzymes and secondary metabolites.</title>
        <authorList>
            <person name="Sorensen T."/>
        </authorList>
    </citation>
    <scope>NUCLEOTIDE SEQUENCE [LARGE SCALE GENOMIC DNA]</scope>
    <source>
        <strain evidence="1 2">CBS 114990</strain>
    </source>
</reference>
<keyword evidence="2" id="KW-1185">Reference proteome</keyword>
<accession>A0ABR1WQL0</accession>
<dbReference type="EMBL" id="JAQQWN010000005">
    <property type="protein sequence ID" value="KAK8085767.1"/>
    <property type="molecule type" value="Genomic_DNA"/>
</dbReference>
<protein>
    <recommendedName>
        <fullName evidence="3">F-box domain-containing protein</fullName>
    </recommendedName>
</protein>
<dbReference type="GeneID" id="92044413"/>
<evidence type="ECO:0000313" key="1">
    <source>
        <dbReference type="EMBL" id="KAK8085767.1"/>
    </source>
</evidence>
<name>A0ABR1WQL0_9PEZI</name>